<dbReference type="GO" id="GO:0016020">
    <property type="term" value="C:membrane"/>
    <property type="evidence" value="ECO:0007669"/>
    <property type="project" value="UniProtKB-SubCell"/>
</dbReference>
<feature type="transmembrane region" description="Helical" evidence="7">
    <location>
        <begin position="239"/>
        <end position="257"/>
    </location>
</feature>
<sequence>MQKHTIILALLSAALFGAATPASKWLLAGLTPFQLAGFLYLGAALAVAPAFFIKGTLSLPSISDKPNRLRLLGAVVFGGILGPVLLLFGLNLAEAGSVSLWLNLELAATAVIGVLFFRDHLSINGWMGVLAAMLAASLLSWSQGSASIAAGALVLLACICWGLDNHLTALIDGITPSQSTFWKGLIAGSVNLSIGIALDPLSLDTKTIVGALLVGALSYGASIVLYIRSAQGMGATRAQVIFSSAPFFGVALSVLYLGESISGTHLLAAVIFIVAITLLLRDTHSHTHVHEELSHNHAHRHDDGHHNHYHPDMPSSVRHTHHHEHSDLEHKHPHWPDLHHRHSHKDDDK</sequence>
<evidence type="ECO:0000256" key="7">
    <source>
        <dbReference type="SAM" id="Phobius"/>
    </source>
</evidence>
<feature type="transmembrane region" description="Helical" evidence="7">
    <location>
        <begin position="207"/>
        <end position="227"/>
    </location>
</feature>
<feature type="transmembrane region" description="Helical" evidence="7">
    <location>
        <begin position="180"/>
        <end position="201"/>
    </location>
</feature>
<keyword evidence="5 7" id="KW-0472">Membrane</keyword>
<reference evidence="10" key="1">
    <citation type="submission" date="2017-01" db="EMBL/GenBank/DDBJ databases">
        <authorList>
            <person name="Varghese N."/>
            <person name="Submissions S."/>
        </authorList>
    </citation>
    <scope>NUCLEOTIDE SEQUENCE [LARGE SCALE GENOMIC DNA]</scope>
    <source>
        <strain evidence="10">DSM 22306</strain>
    </source>
</reference>
<comment type="subcellular location">
    <subcellularLocation>
        <location evidence="1">Membrane</location>
        <topology evidence="1">Multi-pass membrane protein</topology>
    </subcellularLocation>
</comment>
<protein>
    <submittedName>
        <fullName evidence="9">Permease of the drug/metabolite transporter (DMT) superfamily</fullName>
    </submittedName>
</protein>
<feature type="transmembrane region" description="Helical" evidence="7">
    <location>
        <begin position="69"/>
        <end position="92"/>
    </location>
</feature>
<dbReference type="STRING" id="619304.SAMN05421760_113112"/>
<feature type="transmembrane region" description="Helical" evidence="7">
    <location>
        <begin position="124"/>
        <end position="142"/>
    </location>
</feature>
<feature type="compositionally biased region" description="Basic and acidic residues" evidence="6">
    <location>
        <begin position="324"/>
        <end position="349"/>
    </location>
</feature>
<feature type="region of interest" description="Disordered" evidence="6">
    <location>
        <begin position="290"/>
        <end position="349"/>
    </location>
</feature>
<feature type="compositionally biased region" description="Basic and acidic residues" evidence="6">
    <location>
        <begin position="290"/>
        <end position="311"/>
    </location>
</feature>
<dbReference type="InterPro" id="IPR050638">
    <property type="entry name" value="AA-Vitamin_Transporters"/>
</dbReference>
<keyword evidence="10" id="KW-1185">Reference proteome</keyword>
<organism evidence="9 10">
    <name type="scientific">Neptunomonas antarctica</name>
    <dbReference type="NCBI Taxonomy" id="619304"/>
    <lineage>
        <taxon>Bacteria</taxon>
        <taxon>Pseudomonadati</taxon>
        <taxon>Pseudomonadota</taxon>
        <taxon>Gammaproteobacteria</taxon>
        <taxon>Oceanospirillales</taxon>
        <taxon>Oceanospirillaceae</taxon>
        <taxon>Neptunomonas</taxon>
    </lineage>
</organism>
<evidence type="ECO:0000313" key="10">
    <source>
        <dbReference type="Proteomes" id="UP000185999"/>
    </source>
</evidence>
<evidence type="ECO:0000256" key="2">
    <source>
        <dbReference type="ARBA" id="ARBA00007362"/>
    </source>
</evidence>
<dbReference type="SUPFAM" id="SSF103481">
    <property type="entry name" value="Multidrug resistance efflux transporter EmrE"/>
    <property type="match status" value="2"/>
</dbReference>
<dbReference type="AlphaFoldDB" id="A0A1N7PBG3"/>
<dbReference type="Proteomes" id="UP000185999">
    <property type="component" value="Unassembled WGS sequence"/>
</dbReference>
<feature type="transmembrane region" description="Helical" evidence="7">
    <location>
        <begin position="98"/>
        <end position="117"/>
    </location>
</feature>
<gene>
    <name evidence="9" type="ORF">SAMN05421760_113112</name>
</gene>
<dbReference type="Gene3D" id="1.10.3730.20">
    <property type="match status" value="2"/>
</dbReference>
<dbReference type="PANTHER" id="PTHR32322">
    <property type="entry name" value="INNER MEMBRANE TRANSPORTER"/>
    <property type="match status" value="1"/>
</dbReference>
<dbReference type="RefSeq" id="WP_054341457.1">
    <property type="nucleotide sequence ID" value="NZ_FTOE01000013.1"/>
</dbReference>
<comment type="similarity">
    <text evidence="2">Belongs to the EamA transporter family.</text>
</comment>
<feature type="domain" description="EamA" evidence="8">
    <location>
        <begin position="6"/>
        <end position="140"/>
    </location>
</feature>
<accession>A0A1N7PBG3</accession>
<dbReference type="InterPro" id="IPR037185">
    <property type="entry name" value="EmrE-like"/>
</dbReference>
<evidence type="ECO:0000259" key="8">
    <source>
        <dbReference type="Pfam" id="PF00892"/>
    </source>
</evidence>
<evidence type="ECO:0000256" key="4">
    <source>
        <dbReference type="ARBA" id="ARBA00022989"/>
    </source>
</evidence>
<name>A0A1N7PBG3_9GAMM</name>
<keyword evidence="4 7" id="KW-1133">Transmembrane helix</keyword>
<evidence type="ECO:0000256" key="5">
    <source>
        <dbReference type="ARBA" id="ARBA00023136"/>
    </source>
</evidence>
<feature type="transmembrane region" description="Helical" evidence="7">
    <location>
        <begin position="263"/>
        <end position="280"/>
    </location>
</feature>
<evidence type="ECO:0000313" key="9">
    <source>
        <dbReference type="EMBL" id="SIT07888.1"/>
    </source>
</evidence>
<evidence type="ECO:0000256" key="1">
    <source>
        <dbReference type="ARBA" id="ARBA00004141"/>
    </source>
</evidence>
<dbReference type="EMBL" id="FTOE01000013">
    <property type="protein sequence ID" value="SIT07888.1"/>
    <property type="molecule type" value="Genomic_DNA"/>
</dbReference>
<dbReference type="PANTHER" id="PTHR32322:SF2">
    <property type="entry name" value="EAMA DOMAIN-CONTAINING PROTEIN"/>
    <property type="match status" value="1"/>
</dbReference>
<evidence type="ECO:0000256" key="6">
    <source>
        <dbReference type="SAM" id="MobiDB-lite"/>
    </source>
</evidence>
<feature type="transmembrane region" description="Helical" evidence="7">
    <location>
        <begin position="148"/>
        <end position="168"/>
    </location>
</feature>
<dbReference type="Pfam" id="PF00892">
    <property type="entry name" value="EamA"/>
    <property type="match status" value="2"/>
</dbReference>
<feature type="domain" description="EamA" evidence="8">
    <location>
        <begin position="153"/>
        <end position="280"/>
    </location>
</feature>
<keyword evidence="3 7" id="KW-0812">Transmembrane</keyword>
<dbReference type="InterPro" id="IPR000620">
    <property type="entry name" value="EamA_dom"/>
</dbReference>
<feature type="transmembrane region" description="Helical" evidence="7">
    <location>
        <begin position="37"/>
        <end position="57"/>
    </location>
</feature>
<evidence type="ECO:0000256" key="3">
    <source>
        <dbReference type="ARBA" id="ARBA00022692"/>
    </source>
</evidence>
<dbReference type="OrthoDB" id="9794287at2"/>
<proteinExistence type="inferred from homology"/>